<feature type="compositionally biased region" description="Gly residues" evidence="1">
    <location>
        <begin position="136"/>
        <end position="148"/>
    </location>
</feature>
<sequence>KSHHNQPAQQPYPPQQSFAGSHTERGISGSGAGDSQTTSASHPSPSNSTLFGAQNGYSSPSSDYTPLPTSSYSSGDSPQHPLAAGSQHDADEGDAPSTPTPSTALLGATAAAAEFPHGTKDNRMRKPKERKLHRGYGAGGGGGGGGSGRSSRASSPATANGLSGTNGAAAATRMKSLDALTVSIYTARQMP</sequence>
<reference evidence="3" key="1">
    <citation type="submission" date="2013-09" db="EMBL/GenBank/DDBJ databases">
        <title>The Genome Sequence of Anopheles maculatus species B.</title>
        <authorList>
            <consortium name="The Broad Institute Genomics Platform"/>
            <person name="Neafsey D.E."/>
            <person name="Besansky N."/>
            <person name="Howell P."/>
            <person name="Walton C."/>
            <person name="Young S.K."/>
            <person name="Zeng Q."/>
            <person name="Gargeya S."/>
            <person name="Fitzgerald M."/>
            <person name="Haas B."/>
            <person name="Abouelleil A."/>
            <person name="Allen A.W."/>
            <person name="Alvarado L."/>
            <person name="Arachchi H.M."/>
            <person name="Berlin A.M."/>
            <person name="Chapman S.B."/>
            <person name="Gainer-Dewar J."/>
            <person name="Goldberg J."/>
            <person name="Griggs A."/>
            <person name="Gujja S."/>
            <person name="Hansen M."/>
            <person name="Howarth C."/>
            <person name="Imamovic A."/>
            <person name="Ireland A."/>
            <person name="Larimer J."/>
            <person name="McCowan C."/>
            <person name="Murphy C."/>
            <person name="Pearson M."/>
            <person name="Poon T.W."/>
            <person name="Priest M."/>
            <person name="Roberts A."/>
            <person name="Saif S."/>
            <person name="Shea T."/>
            <person name="Sisk P."/>
            <person name="Sykes S."/>
            <person name="Wortman J."/>
            <person name="Nusbaum C."/>
            <person name="Birren B."/>
        </authorList>
    </citation>
    <scope>NUCLEOTIDE SEQUENCE [LARGE SCALE GENOMIC DNA]</scope>
    <source>
        <strain evidence="3">maculatus3</strain>
    </source>
</reference>
<evidence type="ECO:0000256" key="1">
    <source>
        <dbReference type="SAM" id="MobiDB-lite"/>
    </source>
</evidence>
<dbReference type="VEuPathDB" id="VectorBase:AMAM022653"/>
<reference evidence="2" key="2">
    <citation type="submission" date="2020-05" db="UniProtKB">
        <authorList>
            <consortium name="EnsemblMetazoa"/>
        </authorList>
    </citation>
    <scope>IDENTIFICATION</scope>
    <source>
        <strain evidence="2">maculatus3</strain>
    </source>
</reference>
<feature type="compositionally biased region" description="Low complexity" evidence="1">
    <location>
        <begin position="100"/>
        <end position="113"/>
    </location>
</feature>
<dbReference type="Proteomes" id="UP000075901">
    <property type="component" value="Unassembled WGS sequence"/>
</dbReference>
<keyword evidence="3" id="KW-1185">Reference proteome</keyword>
<evidence type="ECO:0000313" key="3">
    <source>
        <dbReference type="Proteomes" id="UP000075901"/>
    </source>
</evidence>
<organism evidence="2 3">
    <name type="scientific">Anopheles maculatus</name>
    <dbReference type="NCBI Taxonomy" id="74869"/>
    <lineage>
        <taxon>Eukaryota</taxon>
        <taxon>Metazoa</taxon>
        <taxon>Ecdysozoa</taxon>
        <taxon>Arthropoda</taxon>
        <taxon>Hexapoda</taxon>
        <taxon>Insecta</taxon>
        <taxon>Pterygota</taxon>
        <taxon>Neoptera</taxon>
        <taxon>Endopterygota</taxon>
        <taxon>Diptera</taxon>
        <taxon>Nematocera</taxon>
        <taxon>Culicoidea</taxon>
        <taxon>Culicidae</taxon>
        <taxon>Anophelinae</taxon>
        <taxon>Anopheles</taxon>
        <taxon>Anopheles maculatus group</taxon>
    </lineage>
</organism>
<proteinExistence type="predicted"/>
<name>A0A182TA09_9DIPT</name>
<feature type="compositionally biased region" description="Polar residues" evidence="1">
    <location>
        <begin position="156"/>
        <end position="166"/>
    </location>
</feature>
<protein>
    <submittedName>
        <fullName evidence="2">Uncharacterized protein</fullName>
    </submittedName>
</protein>
<feature type="region of interest" description="Disordered" evidence="1">
    <location>
        <begin position="1"/>
        <end position="169"/>
    </location>
</feature>
<evidence type="ECO:0000313" key="2">
    <source>
        <dbReference type="EnsemblMetazoa" id="AMAM022653-PA"/>
    </source>
</evidence>
<accession>A0A182TA09</accession>
<dbReference type="EnsemblMetazoa" id="AMAM022653-RA">
    <property type="protein sequence ID" value="AMAM022653-PA"/>
    <property type="gene ID" value="AMAM022653"/>
</dbReference>
<feature type="compositionally biased region" description="Polar residues" evidence="1">
    <location>
        <begin position="33"/>
        <end position="77"/>
    </location>
</feature>
<feature type="compositionally biased region" description="Basic residues" evidence="1">
    <location>
        <begin position="125"/>
        <end position="134"/>
    </location>
</feature>
<dbReference type="AlphaFoldDB" id="A0A182TA09"/>